<name>A0ABU6VVQ3_9FABA</name>
<dbReference type="EMBL" id="JASCZI010152674">
    <property type="protein sequence ID" value="MED6176516.1"/>
    <property type="molecule type" value="Genomic_DNA"/>
</dbReference>
<reference evidence="2 3" key="1">
    <citation type="journal article" date="2023" name="Plants (Basel)">
        <title>Bridging the Gap: Combining Genomics and Transcriptomics Approaches to Understand Stylosanthes scabra, an Orphan Legume from the Brazilian Caatinga.</title>
        <authorList>
            <person name="Ferreira-Neto J.R.C."/>
            <person name="da Silva M.D."/>
            <person name="Binneck E."/>
            <person name="de Melo N.F."/>
            <person name="da Silva R.H."/>
            <person name="de Melo A.L.T.M."/>
            <person name="Pandolfi V."/>
            <person name="Bustamante F.O."/>
            <person name="Brasileiro-Vidal A.C."/>
            <person name="Benko-Iseppon A.M."/>
        </authorList>
    </citation>
    <scope>NUCLEOTIDE SEQUENCE [LARGE SCALE GENOMIC DNA]</scope>
    <source>
        <tissue evidence="2">Leaves</tissue>
    </source>
</reference>
<keyword evidence="3" id="KW-1185">Reference proteome</keyword>
<feature type="compositionally biased region" description="Basic residues" evidence="1">
    <location>
        <begin position="43"/>
        <end position="52"/>
    </location>
</feature>
<evidence type="ECO:0000256" key="1">
    <source>
        <dbReference type="SAM" id="MobiDB-lite"/>
    </source>
</evidence>
<accession>A0ABU6VVQ3</accession>
<feature type="region of interest" description="Disordered" evidence="1">
    <location>
        <begin position="21"/>
        <end position="52"/>
    </location>
</feature>
<protein>
    <submittedName>
        <fullName evidence="2">Uncharacterized protein</fullName>
    </submittedName>
</protein>
<dbReference type="Proteomes" id="UP001341840">
    <property type="component" value="Unassembled WGS sequence"/>
</dbReference>
<proteinExistence type="predicted"/>
<evidence type="ECO:0000313" key="3">
    <source>
        <dbReference type="Proteomes" id="UP001341840"/>
    </source>
</evidence>
<feature type="non-terminal residue" evidence="2">
    <location>
        <position position="1"/>
    </location>
</feature>
<gene>
    <name evidence="2" type="ORF">PIB30_088973</name>
</gene>
<sequence>APKNYFQGFYQIWLPEDVLEDPHEKDLSPNRPTKLPQPLRQDKTRRTRKGCTRRTRRTNTFDALDGRWKAPKHLAELATLMIQKITLVIRTNLQIHRRVIPEILQDRHKPRKDGI</sequence>
<evidence type="ECO:0000313" key="2">
    <source>
        <dbReference type="EMBL" id="MED6176516.1"/>
    </source>
</evidence>
<comment type="caution">
    <text evidence="2">The sequence shown here is derived from an EMBL/GenBank/DDBJ whole genome shotgun (WGS) entry which is preliminary data.</text>
</comment>
<organism evidence="2 3">
    <name type="scientific">Stylosanthes scabra</name>
    <dbReference type="NCBI Taxonomy" id="79078"/>
    <lineage>
        <taxon>Eukaryota</taxon>
        <taxon>Viridiplantae</taxon>
        <taxon>Streptophyta</taxon>
        <taxon>Embryophyta</taxon>
        <taxon>Tracheophyta</taxon>
        <taxon>Spermatophyta</taxon>
        <taxon>Magnoliopsida</taxon>
        <taxon>eudicotyledons</taxon>
        <taxon>Gunneridae</taxon>
        <taxon>Pentapetalae</taxon>
        <taxon>rosids</taxon>
        <taxon>fabids</taxon>
        <taxon>Fabales</taxon>
        <taxon>Fabaceae</taxon>
        <taxon>Papilionoideae</taxon>
        <taxon>50 kb inversion clade</taxon>
        <taxon>dalbergioids sensu lato</taxon>
        <taxon>Dalbergieae</taxon>
        <taxon>Pterocarpus clade</taxon>
        <taxon>Stylosanthes</taxon>
    </lineage>
</organism>